<feature type="domain" description="HTH marR-type" evidence="4">
    <location>
        <begin position="10"/>
        <end position="142"/>
    </location>
</feature>
<evidence type="ECO:0000313" key="5">
    <source>
        <dbReference type="EMBL" id="NJB68146.1"/>
    </source>
</evidence>
<dbReference type="EMBL" id="JAATJA010000002">
    <property type="protein sequence ID" value="NJB68146.1"/>
    <property type="molecule type" value="Genomic_DNA"/>
</dbReference>
<dbReference type="SUPFAM" id="SSF46785">
    <property type="entry name" value="Winged helix' DNA-binding domain"/>
    <property type="match status" value="1"/>
</dbReference>
<proteinExistence type="predicted"/>
<evidence type="ECO:0000256" key="3">
    <source>
        <dbReference type="ARBA" id="ARBA00023163"/>
    </source>
</evidence>
<dbReference type="InterPro" id="IPR036390">
    <property type="entry name" value="WH_DNA-bd_sf"/>
</dbReference>
<dbReference type="PROSITE" id="PS01117">
    <property type="entry name" value="HTH_MARR_1"/>
    <property type="match status" value="1"/>
</dbReference>
<keyword evidence="2 5" id="KW-0238">DNA-binding</keyword>
<evidence type="ECO:0000256" key="1">
    <source>
        <dbReference type="ARBA" id="ARBA00023015"/>
    </source>
</evidence>
<keyword evidence="1" id="KW-0805">Transcription regulation</keyword>
<name>A0A846QH52_9BACT</name>
<dbReference type="PANTHER" id="PTHR42756">
    <property type="entry name" value="TRANSCRIPTIONAL REGULATOR, MARR"/>
    <property type="match status" value="1"/>
</dbReference>
<dbReference type="GO" id="GO:0003700">
    <property type="term" value="F:DNA-binding transcription factor activity"/>
    <property type="evidence" value="ECO:0007669"/>
    <property type="project" value="InterPro"/>
</dbReference>
<dbReference type="GO" id="GO:0003677">
    <property type="term" value="F:DNA binding"/>
    <property type="evidence" value="ECO:0007669"/>
    <property type="project" value="UniProtKB-KW"/>
</dbReference>
<dbReference type="Gene3D" id="1.10.10.10">
    <property type="entry name" value="Winged helix-like DNA-binding domain superfamily/Winged helix DNA-binding domain"/>
    <property type="match status" value="1"/>
</dbReference>
<dbReference type="SMART" id="SM00347">
    <property type="entry name" value="HTH_MARR"/>
    <property type="match status" value="1"/>
</dbReference>
<comment type="caution">
    <text evidence="5">The sequence shown here is derived from an EMBL/GenBank/DDBJ whole genome shotgun (WGS) entry which is preliminary data.</text>
</comment>
<dbReference type="Pfam" id="PF01047">
    <property type="entry name" value="MarR"/>
    <property type="match status" value="1"/>
</dbReference>
<dbReference type="PROSITE" id="PS50995">
    <property type="entry name" value="HTH_MARR_2"/>
    <property type="match status" value="1"/>
</dbReference>
<accession>A0A846QH52</accession>
<dbReference type="InterPro" id="IPR000835">
    <property type="entry name" value="HTH_MarR-typ"/>
</dbReference>
<gene>
    <name evidence="5" type="ORF">GGQ74_001819</name>
</gene>
<keyword evidence="6" id="KW-1185">Reference proteome</keyword>
<sequence>MEHPLVARRRTSPGYRVTRLARLNSAFLDRLVESMDIGHGQIPYLCALLACEGLTQDELAAGVGVNRSATARALALLESKGLVSRRENSENRRQKLVFPSERARRMADDFYAVLDRENEVLFEGLSEDERRVALDIMDRMMANVQRALDEEES</sequence>
<keyword evidence="3" id="KW-0804">Transcription</keyword>
<protein>
    <submittedName>
        <fullName evidence="5">DNA-binding MarR family transcriptional regulator</fullName>
    </submittedName>
</protein>
<dbReference type="RefSeq" id="WP_167941239.1">
    <property type="nucleotide sequence ID" value="NZ_JAATJA010000002.1"/>
</dbReference>
<dbReference type="Proteomes" id="UP000580856">
    <property type="component" value="Unassembled WGS sequence"/>
</dbReference>
<dbReference type="InterPro" id="IPR023187">
    <property type="entry name" value="Tscrpt_reg_MarR-type_CS"/>
</dbReference>
<dbReference type="InterPro" id="IPR036388">
    <property type="entry name" value="WH-like_DNA-bd_sf"/>
</dbReference>
<evidence type="ECO:0000313" key="6">
    <source>
        <dbReference type="Proteomes" id="UP000580856"/>
    </source>
</evidence>
<evidence type="ECO:0000256" key="2">
    <source>
        <dbReference type="ARBA" id="ARBA00023125"/>
    </source>
</evidence>
<dbReference type="PANTHER" id="PTHR42756:SF1">
    <property type="entry name" value="TRANSCRIPTIONAL REPRESSOR OF EMRAB OPERON"/>
    <property type="match status" value="1"/>
</dbReference>
<dbReference type="PRINTS" id="PR00598">
    <property type="entry name" value="HTHMARR"/>
</dbReference>
<evidence type="ECO:0000259" key="4">
    <source>
        <dbReference type="PROSITE" id="PS50995"/>
    </source>
</evidence>
<dbReference type="AlphaFoldDB" id="A0A846QH52"/>
<organism evidence="5 6">
    <name type="scientific">Desulfobaculum xiamenense</name>
    <dbReference type="NCBI Taxonomy" id="995050"/>
    <lineage>
        <taxon>Bacteria</taxon>
        <taxon>Pseudomonadati</taxon>
        <taxon>Thermodesulfobacteriota</taxon>
        <taxon>Desulfovibrionia</taxon>
        <taxon>Desulfovibrionales</taxon>
        <taxon>Desulfovibrionaceae</taxon>
        <taxon>Desulfobaculum</taxon>
    </lineage>
</organism>
<reference evidence="5 6" key="1">
    <citation type="submission" date="2020-03" db="EMBL/GenBank/DDBJ databases">
        <title>Genomic Encyclopedia of Type Strains, Phase IV (KMG-IV): sequencing the most valuable type-strain genomes for metagenomic binning, comparative biology and taxonomic classification.</title>
        <authorList>
            <person name="Goeker M."/>
        </authorList>
    </citation>
    <scope>NUCLEOTIDE SEQUENCE [LARGE SCALE GENOMIC DNA]</scope>
    <source>
        <strain evidence="5 6">DSM 24233</strain>
    </source>
</reference>